<evidence type="ECO:0000313" key="6">
    <source>
        <dbReference type="Proteomes" id="UP000189545"/>
    </source>
</evidence>
<dbReference type="InterPro" id="IPR051159">
    <property type="entry name" value="Hexapeptide_acetyltransf"/>
</dbReference>
<evidence type="ECO:0000256" key="4">
    <source>
        <dbReference type="ARBA" id="ARBA00023315"/>
    </source>
</evidence>
<comment type="similarity">
    <text evidence="1">Belongs to the transferase hexapeptide repeat family.</text>
</comment>
<proteinExistence type="inferred from homology"/>
<dbReference type="EMBL" id="CP014782">
    <property type="protein sequence ID" value="AQS38850.1"/>
    <property type="molecule type" value="Genomic_DNA"/>
</dbReference>
<dbReference type="AlphaFoldDB" id="A0A1S6HTH2"/>
<dbReference type="InterPro" id="IPR001451">
    <property type="entry name" value="Hexapep"/>
</dbReference>
<evidence type="ECO:0000256" key="1">
    <source>
        <dbReference type="ARBA" id="ARBA00007274"/>
    </source>
</evidence>
<dbReference type="Proteomes" id="UP000189545">
    <property type="component" value="Chromosome"/>
</dbReference>
<dbReference type="GO" id="GO:0008374">
    <property type="term" value="F:O-acyltransferase activity"/>
    <property type="evidence" value="ECO:0007669"/>
    <property type="project" value="TreeGrafter"/>
</dbReference>
<gene>
    <name evidence="5" type="ORF">Sps_03732</name>
</gene>
<name>A0A1S6HTH2_9GAMM</name>
<dbReference type="SUPFAM" id="SSF51161">
    <property type="entry name" value="Trimeric LpxA-like enzymes"/>
    <property type="match status" value="1"/>
</dbReference>
<accession>A0A1S6HTH2</accession>
<protein>
    <submittedName>
        <fullName evidence="5">Acyltransferase family protein</fullName>
    </submittedName>
</protein>
<dbReference type="Gene3D" id="2.160.10.10">
    <property type="entry name" value="Hexapeptide repeat proteins"/>
    <property type="match status" value="1"/>
</dbReference>
<dbReference type="PANTHER" id="PTHR23416">
    <property type="entry name" value="SIALIC ACID SYNTHASE-RELATED"/>
    <property type="match status" value="1"/>
</dbReference>
<keyword evidence="2 5" id="KW-0808">Transferase</keyword>
<reference evidence="5 6" key="1">
    <citation type="submission" date="2016-03" db="EMBL/GenBank/DDBJ databases">
        <title>Complete genome sequence of Shewanella psychrophila WP2, a deep sea bacterium isolated from west Pacific sediment.</title>
        <authorList>
            <person name="Xu G."/>
            <person name="Jian H."/>
        </authorList>
    </citation>
    <scope>NUCLEOTIDE SEQUENCE [LARGE SCALE GENOMIC DNA]</scope>
    <source>
        <strain evidence="5 6">WP2</strain>
    </source>
</reference>
<evidence type="ECO:0000313" key="5">
    <source>
        <dbReference type="EMBL" id="AQS38850.1"/>
    </source>
</evidence>
<dbReference type="OrthoDB" id="9815592at2"/>
<keyword evidence="4 5" id="KW-0012">Acyltransferase</keyword>
<evidence type="ECO:0000256" key="3">
    <source>
        <dbReference type="ARBA" id="ARBA00022737"/>
    </source>
</evidence>
<dbReference type="KEGG" id="spsw:Sps_03732"/>
<dbReference type="Pfam" id="PF00132">
    <property type="entry name" value="Hexapep"/>
    <property type="match status" value="1"/>
</dbReference>
<dbReference type="RefSeq" id="WP_077753827.1">
    <property type="nucleotide sequence ID" value="NZ_CP014782.1"/>
</dbReference>
<keyword evidence="3" id="KW-0677">Repeat</keyword>
<keyword evidence="6" id="KW-1185">Reference proteome</keyword>
<dbReference type="PANTHER" id="PTHR23416:SF23">
    <property type="entry name" value="ACETYLTRANSFERASE C18B11.09C-RELATED"/>
    <property type="match status" value="1"/>
</dbReference>
<dbReference type="InterPro" id="IPR011004">
    <property type="entry name" value="Trimer_LpxA-like_sf"/>
</dbReference>
<dbReference type="STRING" id="225848.Sps_03732"/>
<dbReference type="PROSITE" id="PS00101">
    <property type="entry name" value="HEXAPEP_TRANSFERASES"/>
    <property type="match status" value="1"/>
</dbReference>
<evidence type="ECO:0000256" key="2">
    <source>
        <dbReference type="ARBA" id="ARBA00022679"/>
    </source>
</evidence>
<dbReference type="InterPro" id="IPR018357">
    <property type="entry name" value="Hexapep_transf_CS"/>
</dbReference>
<dbReference type="CDD" id="cd04647">
    <property type="entry name" value="LbH_MAT_like"/>
    <property type="match status" value="1"/>
</dbReference>
<sequence length="183" mass="20108">MIRELYKKYKFDVKSDRLGPDCLFTHWRLYFSTTMQQLCFKKFKSFSSSSQFRPGAYAITCSKIHIGSNVIIRPHTMIFADPRPGDEGSVVINDDVMLGSGVHIYTGNHRFDMPGVNLIKQGHSEPKTVILKEGCWLGANVIVLPGVTIGKNAVVGAGSLVTKNVADRALVAGNPAKLIKLLA</sequence>
<organism evidence="5 6">
    <name type="scientific">Shewanella psychrophila</name>
    <dbReference type="NCBI Taxonomy" id="225848"/>
    <lineage>
        <taxon>Bacteria</taxon>
        <taxon>Pseudomonadati</taxon>
        <taxon>Pseudomonadota</taxon>
        <taxon>Gammaproteobacteria</taxon>
        <taxon>Alteromonadales</taxon>
        <taxon>Shewanellaceae</taxon>
        <taxon>Shewanella</taxon>
    </lineage>
</organism>